<keyword evidence="2" id="KW-1185">Reference proteome</keyword>
<comment type="caution">
    <text evidence="1">The sequence shown here is derived from an EMBL/GenBank/DDBJ whole genome shotgun (WGS) entry which is preliminary data.</text>
</comment>
<accession>A0ABQ8CK89</accession>
<organism evidence="1 2">
    <name type="scientific">Brassica napus</name>
    <name type="common">Rape</name>
    <dbReference type="NCBI Taxonomy" id="3708"/>
    <lineage>
        <taxon>Eukaryota</taxon>
        <taxon>Viridiplantae</taxon>
        <taxon>Streptophyta</taxon>
        <taxon>Embryophyta</taxon>
        <taxon>Tracheophyta</taxon>
        <taxon>Spermatophyta</taxon>
        <taxon>Magnoliopsida</taxon>
        <taxon>eudicotyledons</taxon>
        <taxon>Gunneridae</taxon>
        <taxon>Pentapetalae</taxon>
        <taxon>rosids</taxon>
        <taxon>malvids</taxon>
        <taxon>Brassicales</taxon>
        <taxon>Brassicaceae</taxon>
        <taxon>Brassiceae</taxon>
        <taxon>Brassica</taxon>
    </lineage>
</organism>
<protein>
    <submittedName>
        <fullName evidence="1">Uncharacterized protein</fullName>
    </submittedName>
</protein>
<reference evidence="1 2" key="1">
    <citation type="submission" date="2021-05" db="EMBL/GenBank/DDBJ databases">
        <title>Genome Assembly of Synthetic Allotetraploid Brassica napus Reveals Homoeologous Exchanges between Subgenomes.</title>
        <authorList>
            <person name="Davis J.T."/>
        </authorList>
    </citation>
    <scope>NUCLEOTIDE SEQUENCE [LARGE SCALE GENOMIC DNA]</scope>
    <source>
        <strain evidence="2">cv. Da-Ae</strain>
        <tissue evidence="1">Seedling</tissue>
    </source>
</reference>
<dbReference type="EMBL" id="JAGKQM010000007">
    <property type="protein sequence ID" value="KAH0917488.1"/>
    <property type="molecule type" value="Genomic_DNA"/>
</dbReference>
<evidence type="ECO:0000313" key="2">
    <source>
        <dbReference type="Proteomes" id="UP000824890"/>
    </source>
</evidence>
<name>A0ABQ8CK89_BRANA</name>
<proteinExistence type="predicted"/>
<evidence type="ECO:0000313" key="1">
    <source>
        <dbReference type="EMBL" id="KAH0917488.1"/>
    </source>
</evidence>
<dbReference type="Proteomes" id="UP000824890">
    <property type="component" value="Unassembled WGS sequence"/>
</dbReference>
<gene>
    <name evidence="1" type="ORF">HID58_025148</name>
</gene>
<sequence>MSNAKRTNNLPVDVEVFPPTVRGCWCAWHSSNSRPHHLTKLPHDEISPIDQINNLPVDVEVFSPTVRNQLVTTHPKGVLLKGEVLGSSNAKRTNNLPVDVDAFPPTMRGSVPCKAVSWVPSERDGLSHFSILRCYLLRQNVLGAKVFEVFLPLSLSATACIGLDNPNTWWIVLSPKGKLFPFQPIFLVKKVCSGKGVPQARIFFTLPLLPFKRFIVYSKSILDGECDL</sequence>